<name>A0A086TAK7_HAPC1</name>
<sequence>MTAQEGLPPLVDSQILNVPPNPGGSKEEHHGLLVARTSRPSDDSITVRRASQPHGATST</sequence>
<evidence type="ECO:0000313" key="2">
    <source>
        <dbReference type="EMBL" id="KFH46389.1"/>
    </source>
</evidence>
<evidence type="ECO:0000313" key="3">
    <source>
        <dbReference type="Proteomes" id="UP000029964"/>
    </source>
</evidence>
<reference evidence="3" key="1">
    <citation type="journal article" date="2014" name="Genome Announc.">
        <title>Genome sequence and annotation of Acremonium chrysogenum, producer of the beta-lactam antibiotic cephalosporin C.</title>
        <authorList>
            <person name="Terfehr D."/>
            <person name="Dahlmann T.A."/>
            <person name="Specht T."/>
            <person name="Zadra I."/>
            <person name="Kuernsteiner H."/>
            <person name="Kueck U."/>
        </authorList>
    </citation>
    <scope>NUCLEOTIDE SEQUENCE [LARGE SCALE GENOMIC DNA]</scope>
    <source>
        <strain evidence="3">ATCC 11550 / CBS 779.69 / DSM 880 / IAM 14645 / JCM 23072 / IMI 49137</strain>
    </source>
</reference>
<gene>
    <name evidence="2" type="ORF">ACRE_028370</name>
</gene>
<feature type="region of interest" description="Disordered" evidence="1">
    <location>
        <begin position="1"/>
        <end position="59"/>
    </location>
</feature>
<dbReference type="Proteomes" id="UP000029964">
    <property type="component" value="Unassembled WGS sequence"/>
</dbReference>
<proteinExistence type="predicted"/>
<keyword evidence="3" id="KW-1185">Reference proteome</keyword>
<protein>
    <submittedName>
        <fullName evidence="2">Uncharacterized protein</fullName>
    </submittedName>
</protein>
<comment type="caution">
    <text evidence="2">The sequence shown here is derived from an EMBL/GenBank/DDBJ whole genome shotgun (WGS) entry which is preliminary data.</text>
</comment>
<dbReference type="HOGENOM" id="CLU_2960166_0_0_1"/>
<evidence type="ECO:0000256" key="1">
    <source>
        <dbReference type="SAM" id="MobiDB-lite"/>
    </source>
</evidence>
<dbReference type="AlphaFoldDB" id="A0A086TAK7"/>
<organism evidence="2 3">
    <name type="scientific">Hapsidospora chrysogenum (strain ATCC 11550 / CBS 779.69 / DSM 880 / IAM 14645 / JCM 23072 / IMI 49137)</name>
    <name type="common">Acremonium chrysogenum</name>
    <dbReference type="NCBI Taxonomy" id="857340"/>
    <lineage>
        <taxon>Eukaryota</taxon>
        <taxon>Fungi</taxon>
        <taxon>Dikarya</taxon>
        <taxon>Ascomycota</taxon>
        <taxon>Pezizomycotina</taxon>
        <taxon>Sordariomycetes</taxon>
        <taxon>Hypocreomycetidae</taxon>
        <taxon>Hypocreales</taxon>
        <taxon>Bionectriaceae</taxon>
        <taxon>Hapsidospora</taxon>
    </lineage>
</organism>
<accession>A0A086TAK7</accession>
<dbReference type="EMBL" id="JPKY01000020">
    <property type="protein sequence ID" value="KFH46389.1"/>
    <property type="molecule type" value="Genomic_DNA"/>
</dbReference>